<keyword evidence="14" id="KW-1185">Reference proteome</keyword>
<dbReference type="InterPro" id="IPR027469">
    <property type="entry name" value="Cation_efflux_TMD_sf"/>
</dbReference>
<keyword evidence="9 10" id="KW-0472">Membrane</keyword>
<feature type="domain" description="Cation efflux protein cytoplasmic" evidence="12">
    <location>
        <begin position="226"/>
        <end position="299"/>
    </location>
</feature>
<keyword evidence="7" id="KW-0864">Zinc transport</keyword>
<organism evidence="13 14">
    <name type="scientific">Citrobacter meridianamericanus</name>
    <dbReference type="NCBI Taxonomy" id="2894201"/>
    <lineage>
        <taxon>Bacteria</taxon>
        <taxon>Pseudomonadati</taxon>
        <taxon>Pseudomonadota</taxon>
        <taxon>Gammaproteobacteria</taxon>
        <taxon>Enterobacterales</taxon>
        <taxon>Enterobacteriaceae</taxon>
        <taxon>Citrobacter</taxon>
    </lineage>
</organism>
<evidence type="ECO:0000256" key="1">
    <source>
        <dbReference type="ARBA" id="ARBA00004141"/>
    </source>
</evidence>
<dbReference type="InterPro" id="IPR058533">
    <property type="entry name" value="Cation_efflux_TM"/>
</dbReference>
<accession>A0ABT1BHG2</accession>
<feature type="transmembrane region" description="Helical" evidence="10">
    <location>
        <begin position="125"/>
        <end position="148"/>
    </location>
</feature>
<evidence type="ECO:0000256" key="9">
    <source>
        <dbReference type="ARBA" id="ARBA00023136"/>
    </source>
</evidence>
<evidence type="ECO:0000256" key="4">
    <source>
        <dbReference type="ARBA" id="ARBA00022496"/>
    </source>
</evidence>
<evidence type="ECO:0000259" key="12">
    <source>
        <dbReference type="Pfam" id="PF16916"/>
    </source>
</evidence>
<feature type="domain" description="Cation efflux protein transmembrane" evidence="11">
    <location>
        <begin position="26"/>
        <end position="218"/>
    </location>
</feature>
<keyword evidence="8 10" id="KW-1133">Transmembrane helix</keyword>
<dbReference type="Pfam" id="PF16916">
    <property type="entry name" value="ZT_dimer"/>
    <property type="match status" value="1"/>
</dbReference>
<evidence type="ECO:0000256" key="10">
    <source>
        <dbReference type="SAM" id="Phobius"/>
    </source>
</evidence>
<dbReference type="Gene3D" id="3.30.70.1350">
    <property type="entry name" value="Cation efflux protein, cytoplasmic domain"/>
    <property type="match status" value="1"/>
</dbReference>
<dbReference type="NCBIfam" id="TIGR01297">
    <property type="entry name" value="CDF"/>
    <property type="match status" value="1"/>
</dbReference>
<dbReference type="Gene3D" id="1.20.1510.10">
    <property type="entry name" value="Cation efflux protein transmembrane domain"/>
    <property type="match status" value="1"/>
</dbReference>
<keyword evidence="7" id="KW-0406">Ion transport</keyword>
<dbReference type="PANTHER" id="PTHR43840">
    <property type="entry name" value="MITOCHONDRIAL METAL TRANSPORTER 1-RELATED"/>
    <property type="match status" value="1"/>
</dbReference>
<evidence type="ECO:0000256" key="7">
    <source>
        <dbReference type="ARBA" id="ARBA00022906"/>
    </source>
</evidence>
<dbReference type="Proteomes" id="UP001139290">
    <property type="component" value="Unassembled WGS sequence"/>
</dbReference>
<dbReference type="PANTHER" id="PTHR43840:SF15">
    <property type="entry name" value="MITOCHONDRIAL METAL TRANSPORTER 1-RELATED"/>
    <property type="match status" value="1"/>
</dbReference>
<evidence type="ECO:0000259" key="11">
    <source>
        <dbReference type="Pfam" id="PF01545"/>
    </source>
</evidence>
<dbReference type="SUPFAM" id="SSF161111">
    <property type="entry name" value="Cation efflux protein transmembrane domain-like"/>
    <property type="match status" value="1"/>
</dbReference>
<evidence type="ECO:0000313" key="13">
    <source>
        <dbReference type="EMBL" id="MCO5784664.1"/>
    </source>
</evidence>
<proteinExistence type="inferred from homology"/>
<keyword evidence="4" id="KW-0410">Iron transport</keyword>
<evidence type="ECO:0000256" key="6">
    <source>
        <dbReference type="ARBA" id="ARBA00022833"/>
    </source>
</evidence>
<dbReference type="InterPro" id="IPR027470">
    <property type="entry name" value="Cation_efflux_CTD"/>
</dbReference>
<dbReference type="SUPFAM" id="SSF160240">
    <property type="entry name" value="Cation efflux protein cytoplasmic domain-like"/>
    <property type="match status" value="1"/>
</dbReference>
<keyword evidence="6" id="KW-0862">Zinc</keyword>
<evidence type="ECO:0000313" key="14">
    <source>
        <dbReference type="Proteomes" id="UP001139290"/>
    </source>
</evidence>
<dbReference type="InterPro" id="IPR002524">
    <property type="entry name" value="Cation_efflux"/>
</dbReference>
<gene>
    <name evidence="13" type="ORF">LOD26_25720</name>
</gene>
<keyword evidence="4" id="KW-0408">Iron</keyword>
<comment type="caution">
    <text evidence="13">The sequence shown here is derived from an EMBL/GenBank/DDBJ whole genome shotgun (WGS) entry which is preliminary data.</text>
</comment>
<keyword evidence="3" id="KW-0813">Transport</keyword>
<evidence type="ECO:0000256" key="5">
    <source>
        <dbReference type="ARBA" id="ARBA00022692"/>
    </source>
</evidence>
<dbReference type="InterPro" id="IPR036837">
    <property type="entry name" value="Cation_efflux_CTD_sf"/>
</dbReference>
<name>A0ABT1BHG2_9ENTR</name>
<dbReference type="EMBL" id="JAJJVQ010000026">
    <property type="protein sequence ID" value="MCO5784664.1"/>
    <property type="molecule type" value="Genomic_DNA"/>
</dbReference>
<evidence type="ECO:0000256" key="2">
    <source>
        <dbReference type="ARBA" id="ARBA00010212"/>
    </source>
</evidence>
<sequence>MKHTENKYNENEYHNRFLAARKSTQVSVVVNIFLSCFQVMLGIFSGSQGLIADGMHSFSDLVADFVVLTANKKSRKPSDDDHHYGHGRYENGASLIIGAILILVGTAMVWSASGKLWHPESIADVHIIALWMALFALAAKELLFRYMLAVAKRIRSSLLIANAWHARSDAASSVVVSVGIVGNLLGFPWLDPVAAMIVGVLIARMGYTFAASALHDLMDRSANADVEAGIRATILSVPGVVGLHDIRTRKTGDLILVDVHIEVDGGLSVREGHDIAVAVRDAVMEDKNILNVMTHVDPYQGEGVPVC</sequence>
<feature type="transmembrane region" description="Helical" evidence="10">
    <location>
        <begin position="92"/>
        <end position="113"/>
    </location>
</feature>
<evidence type="ECO:0000256" key="8">
    <source>
        <dbReference type="ARBA" id="ARBA00022989"/>
    </source>
</evidence>
<keyword evidence="5 10" id="KW-0812">Transmembrane</keyword>
<dbReference type="RefSeq" id="WP_252839180.1">
    <property type="nucleotide sequence ID" value="NZ_JAJJVQ010000026.1"/>
</dbReference>
<feature type="transmembrane region" description="Helical" evidence="10">
    <location>
        <begin position="193"/>
        <end position="214"/>
    </location>
</feature>
<feature type="transmembrane region" description="Helical" evidence="10">
    <location>
        <begin position="169"/>
        <end position="187"/>
    </location>
</feature>
<evidence type="ECO:0000256" key="3">
    <source>
        <dbReference type="ARBA" id="ARBA00022448"/>
    </source>
</evidence>
<reference evidence="13" key="1">
    <citation type="submission" date="2021-11" db="EMBL/GenBank/DDBJ databases">
        <title>Citrobacter meridianamericanus sp. nov. isolated from soil.</title>
        <authorList>
            <person name="Furlan J.P.R."/>
            <person name="Stehling E.G."/>
        </authorList>
    </citation>
    <scope>NUCLEOTIDE SEQUENCE</scope>
    <source>
        <strain evidence="13">BR102</strain>
    </source>
</reference>
<dbReference type="Pfam" id="PF01545">
    <property type="entry name" value="Cation_efflux"/>
    <property type="match status" value="1"/>
</dbReference>
<protein>
    <submittedName>
        <fullName evidence="13">Cation diffusion facilitator family transporter</fullName>
    </submittedName>
</protein>
<comment type="similarity">
    <text evidence="2">Belongs to the cation diffusion facilitator (CDF) transporter (TC 2.A.4) family. FieF subfamily.</text>
</comment>
<dbReference type="InterPro" id="IPR050291">
    <property type="entry name" value="CDF_Transporter"/>
</dbReference>
<comment type="subcellular location">
    <subcellularLocation>
        <location evidence="1">Membrane</location>
        <topology evidence="1">Multi-pass membrane protein</topology>
    </subcellularLocation>
</comment>